<dbReference type="EMBL" id="JAPKIY010000035">
    <property type="protein sequence ID" value="MDS0899668.1"/>
    <property type="molecule type" value="Genomic_DNA"/>
</dbReference>
<reference evidence="1" key="1">
    <citation type="submission" date="2023-02" db="EMBL/GenBank/DDBJ databases">
        <title>Detection, antimicrobial susceptibility and genomic characterization of NDM-producing species of Morganellaceae, Yersiniaceae, and Enterobacteriaceae other than Klebsiella.</title>
        <authorList>
            <person name="Camargo C.H."/>
            <person name="Sacchi C.T."/>
            <person name="Campos K.R."/>
        </authorList>
    </citation>
    <scope>NUCLEOTIDE SEQUENCE</scope>
    <source>
        <strain evidence="1">1189_21</strain>
    </source>
</reference>
<dbReference type="Proteomes" id="UP001182247">
    <property type="component" value="Unassembled WGS sequence"/>
</dbReference>
<evidence type="ECO:0000313" key="1">
    <source>
        <dbReference type="EMBL" id="MDS0899668.1"/>
    </source>
</evidence>
<dbReference type="AlphaFoldDB" id="A0AAE4JR79"/>
<dbReference type="InterPro" id="IPR003458">
    <property type="entry name" value="Phage_T4_Gp38_tail_assem"/>
</dbReference>
<accession>A0AAE4JR79</accession>
<organism evidence="1 2">
    <name type="scientific">Morganella morganii</name>
    <name type="common">Proteus morganii</name>
    <dbReference type="NCBI Taxonomy" id="582"/>
    <lineage>
        <taxon>Bacteria</taxon>
        <taxon>Pseudomonadati</taxon>
        <taxon>Pseudomonadota</taxon>
        <taxon>Gammaproteobacteria</taxon>
        <taxon>Enterobacterales</taxon>
        <taxon>Morganellaceae</taxon>
        <taxon>Morganella</taxon>
    </lineage>
</organism>
<sequence>MAEYNTKIQYAKFDKNGLAITPGWAEVYCCHPLTREYTGKSQDEVPLGFSLKADVYLDKPVIPAPGFAVVRSEDGKHWMHTEDHRGKTGYDKITKEKIQISMFGTLPENLTLREPLTPFDKWNGEEWVTDESEKLKHEITIANSRKQSLLSEAEQMIVMLERKIRLGMATAEDQVKLTKWEIFSIEVTDTDTSAGIATTWPVFPDSVD</sequence>
<protein>
    <submittedName>
        <fullName evidence="1">Tail fiber assembly protein</fullName>
    </submittedName>
</protein>
<evidence type="ECO:0000313" key="2">
    <source>
        <dbReference type="Proteomes" id="UP001182247"/>
    </source>
</evidence>
<dbReference type="PANTHER" id="PTHR34413">
    <property type="entry name" value="PROPHAGE TAIL FIBER ASSEMBLY PROTEIN HOMOLOG TFAE-RELATED-RELATED"/>
    <property type="match status" value="1"/>
</dbReference>
<dbReference type="InterPro" id="IPR051220">
    <property type="entry name" value="TFA_Chaperone"/>
</dbReference>
<dbReference type="PANTHER" id="PTHR34413:SF2">
    <property type="entry name" value="PROPHAGE TAIL FIBER ASSEMBLY PROTEIN HOMOLOG TFAE-RELATED"/>
    <property type="match status" value="1"/>
</dbReference>
<dbReference type="Pfam" id="PF02413">
    <property type="entry name" value="Caudo_TAP"/>
    <property type="match status" value="1"/>
</dbReference>
<dbReference type="RefSeq" id="WP_036425856.1">
    <property type="nucleotide sequence ID" value="NZ_CAXOML010000001.1"/>
</dbReference>
<proteinExistence type="predicted"/>
<comment type="caution">
    <text evidence="1">The sequence shown here is derived from an EMBL/GenBank/DDBJ whole genome shotgun (WGS) entry which is preliminary data.</text>
</comment>
<gene>
    <name evidence="1" type="ORF">OSC06_17060</name>
</gene>
<name>A0AAE4JR79_MORMO</name>